<dbReference type="EMBL" id="LNQE01001830">
    <property type="protein sequence ID" value="KUG05100.1"/>
    <property type="molecule type" value="Genomic_DNA"/>
</dbReference>
<dbReference type="Pfam" id="PF03448">
    <property type="entry name" value="MgtE_N"/>
    <property type="match status" value="1"/>
</dbReference>
<keyword evidence="7 8" id="KW-0472">Membrane</keyword>
<dbReference type="SUPFAM" id="SSF54631">
    <property type="entry name" value="CBS-domain pair"/>
    <property type="match status" value="1"/>
</dbReference>
<feature type="transmembrane region" description="Helical" evidence="8">
    <location>
        <begin position="384"/>
        <end position="410"/>
    </location>
</feature>
<dbReference type="PANTHER" id="PTHR43773:SF1">
    <property type="entry name" value="MAGNESIUM TRANSPORTER MGTE"/>
    <property type="match status" value="1"/>
</dbReference>
<dbReference type="InterPro" id="IPR046342">
    <property type="entry name" value="CBS_dom_sf"/>
</dbReference>
<evidence type="ECO:0000256" key="7">
    <source>
        <dbReference type="ARBA" id="ARBA00023136"/>
    </source>
</evidence>
<dbReference type="InterPro" id="IPR006667">
    <property type="entry name" value="SLC41_membr_dom"/>
</dbReference>
<dbReference type="SMART" id="SM00924">
    <property type="entry name" value="MgtE_N"/>
    <property type="match status" value="1"/>
</dbReference>
<comment type="subcellular location">
    <subcellularLocation>
        <location evidence="1">Membrane</location>
        <topology evidence="1">Multi-pass membrane protein</topology>
    </subcellularLocation>
</comment>
<dbReference type="PROSITE" id="PS51371">
    <property type="entry name" value="CBS"/>
    <property type="match status" value="1"/>
</dbReference>
<keyword evidence="6 8" id="KW-1133">Transmembrane helix</keyword>
<dbReference type="InterPro" id="IPR038076">
    <property type="entry name" value="MgtE_N_sf"/>
</dbReference>
<dbReference type="GO" id="GO:0015095">
    <property type="term" value="F:magnesium ion transmembrane transporter activity"/>
    <property type="evidence" value="ECO:0007669"/>
    <property type="project" value="InterPro"/>
</dbReference>
<keyword evidence="5" id="KW-0460">Magnesium</keyword>
<evidence type="ECO:0000259" key="9">
    <source>
        <dbReference type="PROSITE" id="PS51371"/>
    </source>
</evidence>
<dbReference type="Gene3D" id="3.10.580.10">
    <property type="entry name" value="CBS-domain"/>
    <property type="match status" value="1"/>
</dbReference>
<comment type="caution">
    <text evidence="10">The sequence shown here is derived from an EMBL/GenBank/DDBJ whole genome shotgun (WGS) entry which is preliminary data.</text>
</comment>
<dbReference type="Pfam" id="PF01769">
    <property type="entry name" value="MgtE"/>
    <property type="match status" value="1"/>
</dbReference>
<reference evidence="10" key="1">
    <citation type="journal article" date="2015" name="Proc. Natl. Acad. Sci. U.S.A.">
        <title>Networks of energetic and metabolic interactions define dynamics in microbial communities.</title>
        <authorList>
            <person name="Embree M."/>
            <person name="Liu J.K."/>
            <person name="Al-Bassam M.M."/>
            <person name="Zengler K."/>
        </authorList>
    </citation>
    <scope>NUCLEOTIDE SEQUENCE</scope>
</reference>
<sequence>MLELDTLVLQSLIENKRWGQLREELSAWPVADIGDFLFELDKADQVIVFRLLPRRISSEVFTFLKREQRNALLAALSDEETRSLLHNLEPDDRADLFEELPGRVTQKLLNLLSPQELEKTRELMGYPEESIGRIMTPNYVAVRSGWTIGQGLEQIRAKGKEDSETLNVIYVTDSNWKLLDALELQRFIFNPPDTSIEKIMDNSFVSLSAFEDREEAVHTMARYDMSALPVVDSEGVLLGVVTFDDVMDVAEEEATEDFHKGAAVAPLKNSYYETGIRELYKKRIGWLIGLVFVNLISLEILAANQEILASTIALTFFIPLLIGSGGNAGAQSATLMVRALGTGDIELSQWALTLAKEISVGAGLGITMAFAGAGLGILRGGTEIALIVGLSMVAIVMVANLIGVMLPFLLTRLNLDPAVASNPLITSITDATGLLIYLSFSTWLLRLMG</sequence>
<protein>
    <submittedName>
        <fullName evidence="10">Mg/co/ni transporter mgte / cbs domain</fullName>
    </submittedName>
</protein>
<dbReference type="SUPFAM" id="SSF161093">
    <property type="entry name" value="MgtE membrane domain-like"/>
    <property type="match status" value="1"/>
</dbReference>
<organism evidence="10">
    <name type="scientific">hydrocarbon metagenome</name>
    <dbReference type="NCBI Taxonomy" id="938273"/>
    <lineage>
        <taxon>unclassified sequences</taxon>
        <taxon>metagenomes</taxon>
        <taxon>ecological metagenomes</taxon>
    </lineage>
</organism>
<dbReference type="NCBIfam" id="TIGR00400">
    <property type="entry name" value="mgtE"/>
    <property type="match status" value="1"/>
</dbReference>
<evidence type="ECO:0000256" key="8">
    <source>
        <dbReference type="SAM" id="Phobius"/>
    </source>
</evidence>
<dbReference type="InterPro" id="IPR000644">
    <property type="entry name" value="CBS_dom"/>
</dbReference>
<evidence type="ECO:0000256" key="1">
    <source>
        <dbReference type="ARBA" id="ARBA00004141"/>
    </source>
</evidence>
<dbReference type="Gene3D" id="1.10.357.20">
    <property type="entry name" value="SLC41 divalent cation transporters, integral membrane domain"/>
    <property type="match status" value="1"/>
</dbReference>
<evidence type="ECO:0000256" key="2">
    <source>
        <dbReference type="ARBA" id="ARBA00009749"/>
    </source>
</evidence>
<evidence type="ECO:0000256" key="5">
    <source>
        <dbReference type="ARBA" id="ARBA00022842"/>
    </source>
</evidence>
<dbReference type="PANTHER" id="PTHR43773">
    <property type="entry name" value="MAGNESIUM TRANSPORTER MGTE"/>
    <property type="match status" value="1"/>
</dbReference>
<dbReference type="Pfam" id="PF00571">
    <property type="entry name" value="CBS"/>
    <property type="match status" value="1"/>
</dbReference>
<feature type="transmembrane region" description="Helical" evidence="8">
    <location>
        <begin position="284"/>
        <end position="301"/>
    </location>
</feature>
<evidence type="ECO:0000256" key="4">
    <source>
        <dbReference type="ARBA" id="ARBA00022692"/>
    </source>
</evidence>
<dbReference type="InterPro" id="IPR036739">
    <property type="entry name" value="SLC41_membr_dom_sf"/>
</dbReference>
<comment type="similarity">
    <text evidence="2">Belongs to the SLC41A transporter family.</text>
</comment>
<accession>A0A0W8E9A6</accession>
<dbReference type="SMART" id="SM00116">
    <property type="entry name" value="CBS"/>
    <property type="match status" value="1"/>
</dbReference>
<gene>
    <name evidence="10" type="ORF">ASZ90_017483</name>
</gene>
<evidence type="ECO:0000256" key="3">
    <source>
        <dbReference type="ARBA" id="ARBA00022448"/>
    </source>
</evidence>
<feature type="domain" description="CBS" evidence="9">
    <location>
        <begin position="200"/>
        <end position="256"/>
    </location>
</feature>
<keyword evidence="3" id="KW-0813">Transport</keyword>
<dbReference type="SUPFAM" id="SSF158791">
    <property type="entry name" value="MgtE N-terminal domain-like"/>
    <property type="match status" value="1"/>
</dbReference>
<dbReference type="AlphaFoldDB" id="A0A0W8E9A6"/>
<evidence type="ECO:0000313" key="10">
    <source>
        <dbReference type="EMBL" id="KUG05100.1"/>
    </source>
</evidence>
<dbReference type="GO" id="GO:0016020">
    <property type="term" value="C:membrane"/>
    <property type="evidence" value="ECO:0007669"/>
    <property type="project" value="UniProtKB-SubCell"/>
</dbReference>
<feature type="transmembrane region" description="Helical" evidence="8">
    <location>
        <begin position="358"/>
        <end position="378"/>
    </location>
</feature>
<proteinExistence type="inferred from homology"/>
<keyword evidence="4 8" id="KW-0812">Transmembrane</keyword>
<evidence type="ECO:0000256" key="6">
    <source>
        <dbReference type="ARBA" id="ARBA00022989"/>
    </source>
</evidence>
<dbReference type="InterPro" id="IPR006669">
    <property type="entry name" value="MgtE_transporter"/>
</dbReference>
<dbReference type="CDD" id="cd04606">
    <property type="entry name" value="CBS_pair_Mg_transporter"/>
    <property type="match status" value="1"/>
</dbReference>
<feature type="transmembrane region" description="Helical" evidence="8">
    <location>
        <begin position="422"/>
        <end position="445"/>
    </location>
</feature>
<feature type="transmembrane region" description="Helical" evidence="8">
    <location>
        <begin position="307"/>
        <end position="330"/>
    </location>
</feature>
<dbReference type="Gene3D" id="1.25.60.10">
    <property type="entry name" value="MgtE N-terminal domain-like"/>
    <property type="match status" value="1"/>
</dbReference>
<dbReference type="InterPro" id="IPR006668">
    <property type="entry name" value="Mg_transptr_MgtE_intracell_dom"/>
</dbReference>
<name>A0A0W8E9A6_9ZZZZ</name>